<evidence type="ECO:0000256" key="6">
    <source>
        <dbReference type="ARBA" id="ARBA00022989"/>
    </source>
</evidence>
<reference evidence="10" key="1">
    <citation type="submission" date="2021-01" db="EMBL/GenBank/DDBJ databases">
        <authorList>
            <person name="Corre E."/>
            <person name="Pelletier E."/>
            <person name="Niang G."/>
            <person name="Scheremetjew M."/>
            <person name="Finn R."/>
            <person name="Kale V."/>
            <person name="Holt S."/>
            <person name="Cochrane G."/>
            <person name="Meng A."/>
            <person name="Brown T."/>
            <person name="Cohen L."/>
        </authorList>
    </citation>
    <scope>NUCLEOTIDE SEQUENCE</scope>
    <source>
        <strain evidence="10">RCC3387</strain>
    </source>
</reference>
<keyword evidence="2" id="KW-0813">Transport</keyword>
<feature type="transmembrane region" description="Helical" evidence="8">
    <location>
        <begin position="464"/>
        <end position="488"/>
    </location>
</feature>
<evidence type="ECO:0000256" key="2">
    <source>
        <dbReference type="ARBA" id="ARBA00022448"/>
    </source>
</evidence>
<dbReference type="GO" id="GO:0005524">
    <property type="term" value="F:ATP binding"/>
    <property type="evidence" value="ECO:0007669"/>
    <property type="project" value="UniProtKB-KW"/>
</dbReference>
<dbReference type="InterPro" id="IPR017871">
    <property type="entry name" value="ABC_transporter-like_CS"/>
</dbReference>
<dbReference type="InterPro" id="IPR050352">
    <property type="entry name" value="ABCG_transporters"/>
</dbReference>
<evidence type="ECO:0000256" key="4">
    <source>
        <dbReference type="ARBA" id="ARBA00022741"/>
    </source>
</evidence>
<dbReference type="Pfam" id="PF19055">
    <property type="entry name" value="ABC2_membrane_7"/>
    <property type="match status" value="1"/>
</dbReference>
<feature type="domain" description="ABC transporter" evidence="9">
    <location>
        <begin position="36"/>
        <end position="292"/>
    </location>
</feature>
<feature type="transmembrane region" description="Helical" evidence="8">
    <location>
        <begin position="386"/>
        <end position="410"/>
    </location>
</feature>
<dbReference type="GO" id="GO:0016020">
    <property type="term" value="C:membrane"/>
    <property type="evidence" value="ECO:0007669"/>
    <property type="project" value="UniProtKB-SubCell"/>
</dbReference>
<name>A0A7S2QCP9_9DINO</name>
<protein>
    <recommendedName>
        <fullName evidence="9">ABC transporter domain-containing protein</fullName>
    </recommendedName>
</protein>
<keyword evidence="4" id="KW-0547">Nucleotide-binding</keyword>
<evidence type="ECO:0000256" key="8">
    <source>
        <dbReference type="SAM" id="Phobius"/>
    </source>
</evidence>
<feature type="transmembrane region" description="Helical" evidence="8">
    <location>
        <begin position="614"/>
        <end position="638"/>
    </location>
</feature>
<dbReference type="Pfam" id="PF00005">
    <property type="entry name" value="ABC_tran"/>
    <property type="match status" value="1"/>
</dbReference>
<evidence type="ECO:0000256" key="5">
    <source>
        <dbReference type="ARBA" id="ARBA00022840"/>
    </source>
</evidence>
<organism evidence="10">
    <name type="scientific">Zooxanthella nutricula</name>
    <dbReference type="NCBI Taxonomy" id="1333877"/>
    <lineage>
        <taxon>Eukaryota</taxon>
        <taxon>Sar</taxon>
        <taxon>Alveolata</taxon>
        <taxon>Dinophyceae</taxon>
        <taxon>Peridiniales</taxon>
        <taxon>Peridiniales incertae sedis</taxon>
        <taxon>Zooxanthella</taxon>
    </lineage>
</organism>
<dbReference type="PANTHER" id="PTHR48041:SF41">
    <property type="entry name" value="ABC TRANSPORTER G FAMILY"/>
    <property type="match status" value="1"/>
</dbReference>
<dbReference type="InterPro" id="IPR003593">
    <property type="entry name" value="AAA+_ATPase"/>
</dbReference>
<dbReference type="SMART" id="SM00382">
    <property type="entry name" value="AAA"/>
    <property type="match status" value="1"/>
</dbReference>
<dbReference type="Gene3D" id="3.40.50.300">
    <property type="entry name" value="P-loop containing nucleotide triphosphate hydrolases"/>
    <property type="match status" value="1"/>
</dbReference>
<dbReference type="PROSITE" id="PS00211">
    <property type="entry name" value="ABC_TRANSPORTER_1"/>
    <property type="match status" value="1"/>
</dbReference>
<dbReference type="InterPro" id="IPR003439">
    <property type="entry name" value="ABC_transporter-like_ATP-bd"/>
</dbReference>
<feature type="transmembrane region" description="Helical" evidence="8">
    <location>
        <begin position="533"/>
        <end position="550"/>
    </location>
</feature>
<dbReference type="InterPro" id="IPR013525">
    <property type="entry name" value="ABC2_TM"/>
</dbReference>
<dbReference type="SUPFAM" id="SSF52540">
    <property type="entry name" value="P-loop containing nucleoside triphosphate hydrolases"/>
    <property type="match status" value="1"/>
</dbReference>
<dbReference type="InterPro" id="IPR043926">
    <property type="entry name" value="ABCG_dom"/>
</dbReference>
<keyword evidence="5" id="KW-0067">ATP-binding</keyword>
<dbReference type="GO" id="GO:0016887">
    <property type="term" value="F:ATP hydrolysis activity"/>
    <property type="evidence" value="ECO:0007669"/>
    <property type="project" value="InterPro"/>
</dbReference>
<dbReference type="PANTHER" id="PTHR48041">
    <property type="entry name" value="ABC TRANSPORTER G FAMILY MEMBER 28"/>
    <property type="match status" value="1"/>
</dbReference>
<dbReference type="CDD" id="cd03213">
    <property type="entry name" value="ABCG_EPDR"/>
    <property type="match status" value="1"/>
</dbReference>
<keyword evidence="7 8" id="KW-0472">Membrane</keyword>
<gene>
    <name evidence="10" type="ORF">BRAN1462_LOCUS56659</name>
</gene>
<dbReference type="EMBL" id="HBGW01089304">
    <property type="protein sequence ID" value="CAD9638837.1"/>
    <property type="molecule type" value="Transcribed_RNA"/>
</dbReference>
<dbReference type="GO" id="GO:0140359">
    <property type="term" value="F:ABC-type transporter activity"/>
    <property type="evidence" value="ECO:0007669"/>
    <property type="project" value="InterPro"/>
</dbReference>
<evidence type="ECO:0000256" key="1">
    <source>
        <dbReference type="ARBA" id="ARBA00004141"/>
    </source>
</evidence>
<keyword evidence="6 8" id="KW-1133">Transmembrane helix</keyword>
<dbReference type="AlphaFoldDB" id="A0A7S2QCP9"/>
<feature type="transmembrane region" description="Helical" evidence="8">
    <location>
        <begin position="500"/>
        <end position="521"/>
    </location>
</feature>
<dbReference type="InterPro" id="IPR027417">
    <property type="entry name" value="P-loop_NTPase"/>
</dbReference>
<keyword evidence="3 8" id="KW-0812">Transmembrane</keyword>
<comment type="subcellular location">
    <subcellularLocation>
        <location evidence="1">Membrane</location>
        <topology evidence="1">Multi-pass membrane protein</topology>
    </subcellularLocation>
</comment>
<feature type="transmembrane region" description="Helical" evidence="8">
    <location>
        <begin position="422"/>
        <end position="443"/>
    </location>
</feature>
<evidence type="ECO:0000256" key="3">
    <source>
        <dbReference type="ARBA" id="ARBA00022692"/>
    </source>
</evidence>
<sequence>MAVDFDVSQYSALSRGGGARTSGDGGTAGALPGLAIEWRSLRYAVPAPAGQGASSAKVVLDGVSGRALPGEVFAILGPSGSGKTSLLNALAGRTPAAPKGSRLEGDIRVGAKGEAMLPVTRLDVPSVTAYVEQDDALFALSTVRETLSFVARLRLPQAVDRAHRVDAAISRLGLLPAADTVIGSDRPGQRGISGGERKRVNIGCELIHQPRIVFLDEPTSGLDSFQAMHVMQTLKALAQQGHTVVVTIHQPRSSIYQLFDQVMLMAEGRVVYCGTTGSACSAFFAAAGHAVPANFNPADHFLDVISLDCRNQEELQKSRARLARLCDRASAEGVGGGLAAPPPPSPPRNAALPWHLHPRVRPSKAPLCVQFDLLFRRAWREVMRDVVALGFKMFMQLFFTLIFGCVYFRMDMSQTSLQNRTGILFFMAMNQASGGVIGTASVIPRQLKVVQRDRAAKLYDMLPFYFASMITQIPLETLPGFVWGMIIYNMTSLRPGFQHMCTYCLILMVENLTGISFGMVISASVSSVEMAPQVAPACVILFLMFSGFLLNQDSIPAVFAPLKHISFIRYSFQALAANELKDNDGFECKDRIFGPRCMQGDDWLKQLGFEDVSISHNICIMVFEALIFHALALVILVSKKPSFLRPQKPRDYALGA</sequence>
<evidence type="ECO:0000313" key="10">
    <source>
        <dbReference type="EMBL" id="CAD9638837.1"/>
    </source>
</evidence>
<proteinExistence type="predicted"/>
<evidence type="ECO:0000259" key="9">
    <source>
        <dbReference type="PROSITE" id="PS50893"/>
    </source>
</evidence>
<accession>A0A7S2QCP9</accession>
<dbReference type="PROSITE" id="PS50893">
    <property type="entry name" value="ABC_TRANSPORTER_2"/>
    <property type="match status" value="1"/>
</dbReference>
<evidence type="ECO:0000256" key="7">
    <source>
        <dbReference type="ARBA" id="ARBA00023136"/>
    </source>
</evidence>
<dbReference type="Pfam" id="PF01061">
    <property type="entry name" value="ABC2_membrane"/>
    <property type="match status" value="1"/>
</dbReference>